<gene>
    <name evidence="5" type="ORF">EDD74_12145</name>
    <name evidence="4" type="ORF">FAEUMB_19420</name>
</gene>
<dbReference type="Proteomes" id="UP000294613">
    <property type="component" value="Unassembled WGS sequence"/>
</dbReference>
<evidence type="ECO:0000313" key="6">
    <source>
        <dbReference type="Proteomes" id="UP000294613"/>
    </source>
</evidence>
<dbReference type="GO" id="GO:0006465">
    <property type="term" value="P:signal peptide processing"/>
    <property type="evidence" value="ECO:0007669"/>
    <property type="project" value="TreeGrafter"/>
</dbReference>
<keyword evidence="2" id="KW-0812">Transmembrane</keyword>
<dbReference type="AlphaFoldDB" id="A0A4R3JKE6"/>
<organism evidence="5 6">
    <name type="scientific">Faecalimonas umbilicata</name>
    <dbReference type="NCBI Taxonomy" id="1912855"/>
    <lineage>
        <taxon>Bacteria</taxon>
        <taxon>Bacillati</taxon>
        <taxon>Bacillota</taxon>
        <taxon>Clostridia</taxon>
        <taxon>Lachnospirales</taxon>
        <taxon>Lachnospiraceae</taxon>
        <taxon>Faecalimonas</taxon>
    </lineage>
</organism>
<evidence type="ECO:0000313" key="4">
    <source>
        <dbReference type="EMBL" id="GBU05401.1"/>
    </source>
</evidence>
<dbReference type="PANTHER" id="PTHR30487:SF0">
    <property type="entry name" value="PREPILIN LEADER PEPTIDASE_N-METHYLTRANSFERASE-RELATED"/>
    <property type="match status" value="1"/>
</dbReference>
<keyword evidence="7" id="KW-1185">Reference proteome</keyword>
<keyword evidence="2" id="KW-1133">Transmembrane helix</keyword>
<dbReference type="EMBL" id="SLZV01000021">
    <property type="protein sequence ID" value="TCS66016.1"/>
    <property type="molecule type" value="Genomic_DNA"/>
</dbReference>
<dbReference type="GO" id="GO:0004190">
    <property type="term" value="F:aspartic-type endopeptidase activity"/>
    <property type="evidence" value="ECO:0007669"/>
    <property type="project" value="InterPro"/>
</dbReference>
<evidence type="ECO:0000256" key="2">
    <source>
        <dbReference type="SAM" id="Phobius"/>
    </source>
</evidence>
<dbReference type="Proteomes" id="UP000702954">
    <property type="component" value="Unassembled WGS sequence"/>
</dbReference>
<reference evidence="4 7" key="1">
    <citation type="journal article" date="2018" name="Int. J. Syst. Evol. Microbiol.">
        <title>Draft Genome Sequence of Faecalimonas umbilicata JCM 30896T, an Acetate-Producing Bacterium Isolated from Human Feces.</title>
        <authorList>
            <person name="Sakamoto M."/>
            <person name="Ikeyama N."/>
            <person name="Yuki M."/>
            <person name="Ohkuma M."/>
        </authorList>
    </citation>
    <scope>NUCLEOTIDE SEQUENCE [LARGE SCALE GENOMIC DNA]</scope>
    <source>
        <strain evidence="4 7">EGH7</strain>
    </source>
</reference>
<feature type="transmembrane region" description="Helical" evidence="2">
    <location>
        <begin position="54"/>
        <end position="80"/>
    </location>
</feature>
<feature type="transmembrane region" description="Helical" evidence="2">
    <location>
        <begin position="129"/>
        <end position="145"/>
    </location>
</feature>
<evidence type="ECO:0000259" key="3">
    <source>
        <dbReference type="Pfam" id="PF01478"/>
    </source>
</evidence>
<accession>A0A4R3JKE6</accession>
<dbReference type="GO" id="GO:0005886">
    <property type="term" value="C:plasma membrane"/>
    <property type="evidence" value="ECO:0007669"/>
    <property type="project" value="TreeGrafter"/>
</dbReference>
<sequence>MKFFNQMIITGMLTKIAVTDWKEQKIFNQDVTILFCYCLMQLFFCLNQGEWGRLLFYVISGVCSASGVLVLITILRPGAFGGGDIKLMAAVGSLLGPVKSLYSLTAAIILCGIYILAGMASGKIKRNSVVAFGPFLCAGILYHLWSMPI</sequence>
<dbReference type="Gene3D" id="1.20.120.1220">
    <property type="match status" value="1"/>
</dbReference>
<dbReference type="InterPro" id="IPR050882">
    <property type="entry name" value="Prepilin_peptidase/N-MTase"/>
</dbReference>
<dbReference type="EMBL" id="BHEO01000008">
    <property type="protein sequence ID" value="GBU05401.1"/>
    <property type="molecule type" value="Genomic_DNA"/>
</dbReference>
<protein>
    <submittedName>
        <fullName evidence="5">Type IV leader peptidase family protein</fullName>
    </submittedName>
</protein>
<keyword evidence="2" id="KW-0472">Membrane</keyword>
<dbReference type="InterPro" id="IPR000045">
    <property type="entry name" value="Prepilin_IV_endopep_pep"/>
</dbReference>
<name>A0A4R3JKE6_9FIRM</name>
<proteinExistence type="inferred from homology"/>
<comment type="caution">
    <text evidence="5">The sequence shown here is derived from an EMBL/GenBank/DDBJ whole genome shotgun (WGS) entry which is preliminary data.</text>
</comment>
<dbReference type="RefSeq" id="WP_116441816.1">
    <property type="nucleotide sequence ID" value="NZ_BHEO01000008.1"/>
</dbReference>
<evidence type="ECO:0000313" key="5">
    <source>
        <dbReference type="EMBL" id="TCS66016.1"/>
    </source>
</evidence>
<comment type="similarity">
    <text evidence="1">Belongs to the peptidase A24 family.</text>
</comment>
<dbReference type="Pfam" id="PF01478">
    <property type="entry name" value="Peptidase_A24"/>
    <property type="match status" value="1"/>
</dbReference>
<evidence type="ECO:0000256" key="1">
    <source>
        <dbReference type="ARBA" id="ARBA00005801"/>
    </source>
</evidence>
<feature type="transmembrane region" description="Helical" evidence="2">
    <location>
        <begin position="100"/>
        <end position="117"/>
    </location>
</feature>
<dbReference type="PANTHER" id="PTHR30487">
    <property type="entry name" value="TYPE 4 PREPILIN-LIKE PROTEINS LEADER PEPTIDE-PROCESSING ENZYME"/>
    <property type="match status" value="1"/>
</dbReference>
<feature type="domain" description="Prepilin type IV endopeptidase peptidase" evidence="3">
    <location>
        <begin position="8"/>
        <end position="116"/>
    </location>
</feature>
<reference evidence="5 6" key="2">
    <citation type="submission" date="2019-03" db="EMBL/GenBank/DDBJ databases">
        <title>Genomic Encyclopedia of Type Strains, Phase IV (KMG-IV): sequencing the most valuable type-strain genomes for metagenomic binning, comparative biology and taxonomic classification.</title>
        <authorList>
            <person name="Goeker M."/>
        </authorList>
    </citation>
    <scope>NUCLEOTIDE SEQUENCE [LARGE SCALE GENOMIC DNA]</scope>
    <source>
        <strain evidence="5 6">DSM 103426</strain>
    </source>
</reference>
<evidence type="ECO:0000313" key="7">
    <source>
        <dbReference type="Proteomes" id="UP000702954"/>
    </source>
</evidence>